<dbReference type="InterPro" id="IPR036909">
    <property type="entry name" value="Cyt_c-like_dom_sf"/>
</dbReference>
<dbReference type="GO" id="GO:0009055">
    <property type="term" value="F:electron transfer activity"/>
    <property type="evidence" value="ECO:0007669"/>
    <property type="project" value="InterPro"/>
</dbReference>
<dbReference type="Proteomes" id="UP000323671">
    <property type="component" value="Chromosome"/>
</dbReference>
<evidence type="ECO:0000313" key="10">
    <source>
        <dbReference type="Proteomes" id="UP000323671"/>
    </source>
</evidence>
<dbReference type="SUPFAM" id="SSF46626">
    <property type="entry name" value="Cytochrome c"/>
    <property type="match status" value="2"/>
</dbReference>
<evidence type="ECO:0000256" key="6">
    <source>
        <dbReference type="PIRSR" id="PIRSR602324-1"/>
    </source>
</evidence>
<sequence>MSRFSKLACVALIGALGATSALAAGKGAAPAAPVLEGLGRPATPAEIRAWDIDVRPDFKGLPKGQGSVDQGQEVWEAKCATCHGTFGESNEVFTPIAGGTTADDIKTGHVKNLGPGSSFPQRTTLMKVATLSTLWDYINRAMPWTAPKSLKTDEVYAVLAYILNLGEIVPADFVLSDANIAEVQKRMPNRNGMTTDHGLWPGKGIGTGKPDVKAVACMTNCKTEVKIGSTLPDYAEAAHGNLAEQNRTVGATRGKDINAAKGQPAAAADKPSANALTSQLAQTAGCTACHGLTNKVVGPGFNEVAAKYKGKADAEGKLVAKVKQGGAGVWGQIPMPPQSLKDEEIKSLVQWILSGTPAK</sequence>
<dbReference type="KEGG" id="otr:OTERR_06910"/>
<evidence type="ECO:0000256" key="3">
    <source>
        <dbReference type="ARBA" id="ARBA00022723"/>
    </source>
</evidence>
<dbReference type="Pfam" id="PF00034">
    <property type="entry name" value="Cytochrom_C"/>
    <property type="match status" value="1"/>
</dbReference>
<dbReference type="PROSITE" id="PS51007">
    <property type="entry name" value="CYTC"/>
    <property type="match status" value="2"/>
</dbReference>
<evidence type="ECO:0000256" key="4">
    <source>
        <dbReference type="ARBA" id="ARBA00022982"/>
    </source>
</evidence>
<reference evidence="9 10" key="1">
    <citation type="submission" date="2017-07" db="EMBL/GenBank/DDBJ databases">
        <title>Complete genome sequence of Oryzomicrobium terrae TPP412.</title>
        <authorList>
            <person name="Chiu L.-W."/>
            <person name="Lo K.-J."/>
            <person name="Tsai Y.-M."/>
            <person name="Lin S.-S."/>
            <person name="Kuo C.-H."/>
            <person name="Liu C.-T."/>
        </authorList>
    </citation>
    <scope>NUCLEOTIDE SEQUENCE [LARGE SCALE GENOMIC DNA]</scope>
    <source>
        <strain evidence="9 10">TPP412</strain>
    </source>
</reference>
<feature type="domain" description="Cytochrome c" evidence="8">
    <location>
        <begin position="257"/>
        <end position="356"/>
    </location>
</feature>
<evidence type="ECO:0000256" key="2">
    <source>
        <dbReference type="ARBA" id="ARBA00022617"/>
    </source>
</evidence>
<keyword evidence="4" id="KW-0249">Electron transport</keyword>
<keyword evidence="2 6" id="KW-0349">Heme</keyword>
<feature type="chain" id="PRO_5023142341" evidence="7">
    <location>
        <begin position="24"/>
        <end position="359"/>
    </location>
</feature>
<keyword evidence="7" id="KW-0732">Signal</keyword>
<dbReference type="InterPro" id="IPR051459">
    <property type="entry name" value="Cytochrome_c-type_DH"/>
</dbReference>
<feature type="domain" description="Cytochrome c" evidence="8">
    <location>
        <begin position="66"/>
        <end position="166"/>
    </location>
</feature>
<proteinExistence type="predicted"/>
<dbReference type="Gene3D" id="1.10.760.10">
    <property type="entry name" value="Cytochrome c-like domain"/>
    <property type="match status" value="2"/>
</dbReference>
<keyword evidence="3 6" id="KW-0479">Metal-binding</keyword>
<keyword evidence="5 6" id="KW-0408">Iron</keyword>
<dbReference type="RefSeq" id="WP_054621611.1">
    <property type="nucleotide sequence ID" value="NZ_CP022579.1"/>
</dbReference>
<feature type="binding site" description="covalent" evidence="6">
    <location>
        <position position="335"/>
    </location>
    <ligand>
        <name>heme c</name>
        <dbReference type="ChEBI" id="CHEBI:61717"/>
    </ligand>
</feature>
<evidence type="ECO:0000259" key="8">
    <source>
        <dbReference type="PROSITE" id="PS51007"/>
    </source>
</evidence>
<evidence type="ECO:0000256" key="7">
    <source>
        <dbReference type="SAM" id="SignalP"/>
    </source>
</evidence>
<dbReference type="AlphaFoldDB" id="A0A5C1E7A2"/>
<dbReference type="PANTHER" id="PTHR35008">
    <property type="entry name" value="BLL4482 PROTEIN-RELATED"/>
    <property type="match status" value="1"/>
</dbReference>
<dbReference type="Pfam" id="PF13442">
    <property type="entry name" value="Cytochrome_CBB3"/>
    <property type="match status" value="1"/>
</dbReference>
<feature type="binding site" description="covalent" evidence="6">
    <location>
        <position position="286"/>
    </location>
    <ligand>
        <name>heme c</name>
        <dbReference type="ChEBI" id="CHEBI:61717"/>
    </ligand>
</feature>
<dbReference type="PRINTS" id="PR00606">
    <property type="entry name" value="CYTCHROMECID"/>
</dbReference>
<comment type="PTM">
    <text evidence="6">Binds 1 heme c group covalently per subunit.</text>
</comment>
<keyword evidence="1" id="KW-0813">Transport</keyword>
<dbReference type="EMBL" id="CP022579">
    <property type="protein sequence ID" value="QEL64167.1"/>
    <property type="molecule type" value="Genomic_DNA"/>
</dbReference>
<evidence type="ECO:0000256" key="1">
    <source>
        <dbReference type="ARBA" id="ARBA00022448"/>
    </source>
</evidence>
<evidence type="ECO:0000313" key="9">
    <source>
        <dbReference type="EMBL" id="QEL64167.1"/>
    </source>
</evidence>
<organism evidence="9 10">
    <name type="scientific">Oryzomicrobium terrae</name>
    <dbReference type="NCBI Taxonomy" id="1735038"/>
    <lineage>
        <taxon>Bacteria</taxon>
        <taxon>Pseudomonadati</taxon>
        <taxon>Pseudomonadota</taxon>
        <taxon>Betaproteobacteria</taxon>
        <taxon>Rhodocyclales</taxon>
        <taxon>Rhodocyclaceae</taxon>
        <taxon>Oryzomicrobium</taxon>
    </lineage>
</organism>
<dbReference type="GO" id="GO:0005506">
    <property type="term" value="F:iron ion binding"/>
    <property type="evidence" value="ECO:0007669"/>
    <property type="project" value="InterPro"/>
</dbReference>
<accession>A0A5C1E7A2</accession>
<dbReference type="PANTHER" id="PTHR35008:SF8">
    <property type="entry name" value="ALCOHOL DEHYDROGENASE CYTOCHROME C SUBUNIT"/>
    <property type="match status" value="1"/>
</dbReference>
<dbReference type="InterPro" id="IPR009056">
    <property type="entry name" value="Cyt_c-like_dom"/>
</dbReference>
<name>A0A5C1E7A2_9RHOO</name>
<feature type="signal peptide" evidence="7">
    <location>
        <begin position="1"/>
        <end position="23"/>
    </location>
</feature>
<dbReference type="GO" id="GO:0020037">
    <property type="term" value="F:heme binding"/>
    <property type="evidence" value="ECO:0007669"/>
    <property type="project" value="InterPro"/>
</dbReference>
<feature type="binding site" description="covalent" evidence="6">
    <location>
        <position position="290"/>
    </location>
    <ligand>
        <name>heme c</name>
        <dbReference type="ChEBI" id="CHEBI:61717"/>
    </ligand>
</feature>
<evidence type="ECO:0000256" key="5">
    <source>
        <dbReference type="ARBA" id="ARBA00023004"/>
    </source>
</evidence>
<dbReference type="InterPro" id="IPR002324">
    <property type="entry name" value="Cyt_c_ID"/>
</dbReference>
<protein>
    <submittedName>
        <fullName evidence="9">Cytochrome c</fullName>
    </submittedName>
</protein>
<gene>
    <name evidence="9" type="ORF">OTERR_06910</name>
</gene>
<keyword evidence="10" id="KW-1185">Reference proteome</keyword>